<dbReference type="Proteomes" id="UP000074561">
    <property type="component" value="Chromosome"/>
</dbReference>
<proteinExistence type="predicted"/>
<sequence>MDDPTKQLVERFTRLNGDWNAVANLFVDEFRRGFISRLVSRELGAITRDRRHTITSGVNQYTLTPINLPELEYTTRIMTPFQSRPHIVKWLGMRQIIGMKGKGSVRIRKLRAPASCSIEQFQAGIELEHVDDVMLTNLQHVATGDGRDLLDLDSVTEPSILEILTLKADASPMIWTFGQDLKSTYAEQSSPLVSRFRNVVKLAVAMGRRMPDDIYEKALSSTNTRLALAAMEGMFAERRSDAFATLHEAIESENDALRNGAETLLALVANPAGGGDAA</sequence>
<accession>A0A127Q0E9</accession>
<dbReference type="AlphaFoldDB" id="A0A127Q0E9"/>
<gene>
    <name evidence="1" type="ORF">CPter91_1176</name>
</gene>
<reference evidence="1 2" key="1">
    <citation type="submission" date="2015-11" db="EMBL/GenBank/DDBJ databases">
        <title>Exploring the genomic traits of fungus-feeding bacterial genus Collimonas.</title>
        <authorList>
            <person name="Song C."/>
            <person name="Schmidt R."/>
            <person name="de Jager V."/>
            <person name="Krzyzanowska D."/>
            <person name="Jongedijk E."/>
            <person name="Cankar K."/>
            <person name="Beekwilder J."/>
            <person name="van Veen A."/>
            <person name="de Boer W."/>
            <person name="van Veen J.A."/>
            <person name="Garbeva P."/>
        </authorList>
    </citation>
    <scope>NUCLEOTIDE SEQUENCE [LARGE SCALE GENOMIC DNA]</scope>
    <source>
        <strain evidence="1 2">Ter91</strain>
    </source>
</reference>
<evidence type="ECO:0000313" key="1">
    <source>
        <dbReference type="EMBL" id="AMP03560.1"/>
    </source>
</evidence>
<dbReference type="KEGG" id="cpra:CPter91_1176"/>
<dbReference type="STRING" id="279113.CPter91_1176"/>
<dbReference type="RefSeq" id="WP_061938024.1">
    <property type="nucleotide sequence ID" value="NZ_CP013234.1"/>
</dbReference>
<evidence type="ECO:0000313" key="2">
    <source>
        <dbReference type="Proteomes" id="UP000074561"/>
    </source>
</evidence>
<dbReference type="EMBL" id="CP013234">
    <property type="protein sequence ID" value="AMP03560.1"/>
    <property type="molecule type" value="Genomic_DNA"/>
</dbReference>
<dbReference type="PATRIC" id="fig|279113.9.peg.1174"/>
<protein>
    <submittedName>
        <fullName evidence="1">Uncharacterized protein</fullName>
    </submittedName>
</protein>
<name>A0A127Q0E9_9BURK</name>
<organism evidence="1 2">
    <name type="scientific">Collimonas pratensis</name>
    <dbReference type="NCBI Taxonomy" id="279113"/>
    <lineage>
        <taxon>Bacteria</taxon>
        <taxon>Pseudomonadati</taxon>
        <taxon>Pseudomonadota</taxon>
        <taxon>Betaproteobacteria</taxon>
        <taxon>Burkholderiales</taxon>
        <taxon>Oxalobacteraceae</taxon>
        <taxon>Collimonas</taxon>
    </lineage>
</organism>